<dbReference type="GO" id="GO:0016485">
    <property type="term" value="P:protein processing"/>
    <property type="evidence" value="ECO:0007669"/>
    <property type="project" value="TreeGrafter"/>
</dbReference>
<feature type="domain" description="Peptidase M13 N-terminal" evidence="15">
    <location>
        <begin position="5"/>
        <end position="107"/>
    </location>
</feature>
<dbReference type="PRINTS" id="PR00786">
    <property type="entry name" value="NEPRILYSIN"/>
</dbReference>
<comment type="subcellular location">
    <subcellularLocation>
        <location evidence="3">Cytoplasm</location>
    </subcellularLocation>
    <subcellularLocation>
        <location evidence="2">Nucleus</location>
    </subcellularLocation>
</comment>
<evidence type="ECO:0000259" key="15">
    <source>
        <dbReference type="Pfam" id="PF05649"/>
    </source>
</evidence>
<evidence type="ECO:0000313" key="17">
    <source>
        <dbReference type="EnsemblMetazoa" id="KAF7493025.1"/>
    </source>
</evidence>
<dbReference type="SUPFAM" id="SSF55486">
    <property type="entry name" value="Metalloproteases ('zincins'), catalytic domain"/>
    <property type="match status" value="1"/>
</dbReference>
<feature type="compositionally biased region" description="Low complexity" evidence="13">
    <location>
        <begin position="536"/>
        <end position="550"/>
    </location>
</feature>
<evidence type="ECO:0000256" key="10">
    <source>
        <dbReference type="ARBA" id="ARBA00022833"/>
    </source>
</evidence>
<dbReference type="OrthoDB" id="6475849at2759"/>
<dbReference type="Gene3D" id="1.10.1380.10">
    <property type="entry name" value="Neutral endopeptidase , domain2"/>
    <property type="match status" value="1"/>
</dbReference>
<name>A0A834RAW8_SARSC</name>
<dbReference type="Proteomes" id="UP000070412">
    <property type="component" value="Unassembled WGS sequence"/>
</dbReference>
<evidence type="ECO:0000256" key="4">
    <source>
        <dbReference type="ARBA" id="ARBA00007357"/>
    </source>
</evidence>
<dbReference type="AlphaFoldDB" id="A0A834RAW8"/>
<feature type="compositionally biased region" description="Low complexity" evidence="13">
    <location>
        <begin position="558"/>
        <end position="569"/>
    </location>
</feature>
<dbReference type="InterPro" id="IPR000718">
    <property type="entry name" value="Peptidase_M13"/>
</dbReference>
<keyword evidence="9" id="KW-0378">Hydrolase</keyword>
<keyword evidence="8" id="KW-0479">Metal-binding</keyword>
<dbReference type="InterPro" id="IPR024079">
    <property type="entry name" value="MetalloPept_cat_dom_sf"/>
</dbReference>
<evidence type="ECO:0000256" key="8">
    <source>
        <dbReference type="ARBA" id="ARBA00022723"/>
    </source>
</evidence>
<keyword evidence="11" id="KW-0482">Metalloprotease</keyword>
<dbReference type="InterPro" id="IPR008753">
    <property type="entry name" value="Peptidase_M13_N"/>
</dbReference>
<sequence>MQSFSMLGKRWRELIHDFNSVLTGQTREQPRWETCMASVINSLSIAMSSLYVRHHFKGNSKESALEMVGYIHREFMNMLDQIDWMDPKTKERARAKALSIRSYIGYPQELHNNSKIEEFYEGLTFTKDYFQNVQKLRLWSTDYAFGFLDKPNVKGDWRKHAKAAVVNAYYNIIENSIEFPAGILQGTFFSSKRPNYLNYGAIGFVIGHEITHGFDDRGRQFDQMGNNVNWWEEETDQRFKKRAQCIIEQYGNYTVPENGLKVNGINTQGENIADNGGIKEAFRAYQSYVRDHGPEPYLPGLNYTPEQMFWISAASVWCGKYRPETLKLYVQTGSHSPARFRVTGVVQNSKEFSRVFGCSTGTAMNQDKKCAVWIQSNQFLESQANFQMLPLINDNRFSQSTSMTNANNIMAFGKSLHSDINGTTTPPTNLSQQEQQFLSHKVIENFVESVREMNDVVLIPSKLKDLDPSVPLNSSKLFGLNSGTKSITLNDSLYSYYQMINVVKNDLFEPDFDAKKMTFLLPKRKTSRQHRRESQQHQTHPQLQQPLNGNNGNGGGLSNSRSVSSSSLSSLWNNNGNGFYPNNGNISPVSSTVSDSSSGILMNDINATSGDGNQLENGSTISLIPPLSSEQLIGQSAKQLTVKFIHHLHSLYTILEHFTHAADYITERYNDEVE</sequence>
<dbReference type="Gene3D" id="3.40.390.10">
    <property type="entry name" value="Collagenase (Catalytic Domain)"/>
    <property type="match status" value="1"/>
</dbReference>
<feature type="region of interest" description="Disordered" evidence="13">
    <location>
        <begin position="522"/>
        <end position="569"/>
    </location>
</feature>
<evidence type="ECO:0000256" key="1">
    <source>
        <dbReference type="ARBA" id="ARBA00001947"/>
    </source>
</evidence>
<dbReference type="PANTHER" id="PTHR11733">
    <property type="entry name" value="ZINC METALLOPROTEASE FAMILY M13 NEPRILYSIN-RELATED"/>
    <property type="match status" value="1"/>
</dbReference>
<evidence type="ECO:0000313" key="16">
    <source>
        <dbReference type="EMBL" id="KAF7493025.1"/>
    </source>
</evidence>
<comment type="cofactor">
    <cofactor evidence="1">
        <name>Zn(2+)</name>
        <dbReference type="ChEBI" id="CHEBI:29105"/>
    </cofactor>
</comment>
<evidence type="ECO:0000313" key="18">
    <source>
        <dbReference type="Proteomes" id="UP000070412"/>
    </source>
</evidence>
<keyword evidence="6" id="KW-0963">Cytoplasm</keyword>
<dbReference type="GO" id="GO:0005634">
    <property type="term" value="C:nucleus"/>
    <property type="evidence" value="ECO:0007669"/>
    <property type="project" value="UniProtKB-SubCell"/>
</dbReference>
<keyword evidence="7" id="KW-0645">Protease</keyword>
<dbReference type="PANTHER" id="PTHR11733:SF224">
    <property type="entry name" value="NEPRILYSIN-2"/>
    <property type="match status" value="1"/>
</dbReference>
<dbReference type="Gene3D" id="6.10.140.1610">
    <property type="match status" value="1"/>
</dbReference>
<dbReference type="InterPro" id="IPR053719">
    <property type="entry name" value="Lipogen_MT_Stabilize_sf"/>
</dbReference>
<feature type="compositionally biased region" description="Basic residues" evidence="13">
    <location>
        <begin position="522"/>
        <end position="531"/>
    </location>
</feature>
<keyword evidence="10" id="KW-0862">Zinc</keyword>
<evidence type="ECO:0000256" key="3">
    <source>
        <dbReference type="ARBA" id="ARBA00004496"/>
    </source>
</evidence>
<organism evidence="16">
    <name type="scientific">Sarcoptes scabiei</name>
    <name type="common">Itch mite</name>
    <name type="synonym">Acarus scabiei</name>
    <dbReference type="NCBI Taxonomy" id="52283"/>
    <lineage>
        <taxon>Eukaryota</taxon>
        <taxon>Metazoa</taxon>
        <taxon>Ecdysozoa</taxon>
        <taxon>Arthropoda</taxon>
        <taxon>Chelicerata</taxon>
        <taxon>Arachnida</taxon>
        <taxon>Acari</taxon>
        <taxon>Acariformes</taxon>
        <taxon>Sarcoptiformes</taxon>
        <taxon>Astigmata</taxon>
        <taxon>Psoroptidia</taxon>
        <taxon>Sarcoptoidea</taxon>
        <taxon>Sarcoptidae</taxon>
        <taxon>Sarcoptinae</taxon>
        <taxon>Sarcoptes</taxon>
    </lineage>
</organism>
<dbReference type="InterPro" id="IPR009786">
    <property type="entry name" value="Spot_14"/>
</dbReference>
<dbReference type="InterPro" id="IPR018497">
    <property type="entry name" value="Peptidase_M13_C"/>
</dbReference>
<keyword evidence="18" id="KW-1185">Reference proteome</keyword>
<evidence type="ECO:0000256" key="7">
    <source>
        <dbReference type="ARBA" id="ARBA00022670"/>
    </source>
</evidence>
<evidence type="ECO:0000256" key="9">
    <source>
        <dbReference type="ARBA" id="ARBA00022801"/>
    </source>
</evidence>
<reference evidence="17" key="3">
    <citation type="submission" date="2022-06" db="UniProtKB">
        <authorList>
            <consortium name="EnsemblMetazoa"/>
        </authorList>
    </citation>
    <scope>IDENTIFICATION</scope>
</reference>
<proteinExistence type="inferred from homology"/>
<comment type="similarity">
    <text evidence="5">Belongs to the SPOT14 family.</text>
</comment>
<dbReference type="GO" id="GO:0004222">
    <property type="term" value="F:metalloendopeptidase activity"/>
    <property type="evidence" value="ECO:0007669"/>
    <property type="project" value="InterPro"/>
</dbReference>
<dbReference type="Pfam" id="PF05649">
    <property type="entry name" value="Peptidase_M13_N"/>
    <property type="match status" value="1"/>
</dbReference>
<dbReference type="GO" id="GO:0005886">
    <property type="term" value="C:plasma membrane"/>
    <property type="evidence" value="ECO:0007669"/>
    <property type="project" value="TreeGrafter"/>
</dbReference>
<feature type="domain" description="Peptidase M13 C-terminal" evidence="14">
    <location>
        <begin position="167"/>
        <end position="372"/>
    </location>
</feature>
<dbReference type="GO" id="GO:0005737">
    <property type="term" value="C:cytoplasm"/>
    <property type="evidence" value="ECO:0007669"/>
    <property type="project" value="UniProtKB-SubCell"/>
</dbReference>
<dbReference type="CDD" id="cd08662">
    <property type="entry name" value="M13"/>
    <property type="match status" value="1"/>
</dbReference>
<evidence type="ECO:0000259" key="14">
    <source>
        <dbReference type="Pfam" id="PF01431"/>
    </source>
</evidence>
<dbReference type="Pfam" id="PF01431">
    <property type="entry name" value="Peptidase_M13"/>
    <property type="match status" value="1"/>
</dbReference>
<keyword evidence="12" id="KW-0539">Nucleus</keyword>
<dbReference type="PROSITE" id="PS51885">
    <property type="entry name" value="NEPRILYSIN"/>
    <property type="match status" value="1"/>
</dbReference>
<evidence type="ECO:0000256" key="13">
    <source>
        <dbReference type="SAM" id="MobiDB-lite"/>
    </source>
</evidence>
<evidence type="ECO:0000256" key="12">
    <source>
        <dbReference type="ARBA" id="ARBA00023242"/>
    </source>
</evidence>
<dbReference type="Pfam" id="PF07084">
    <property type="entry name" value="Spot_14"/>
    <property type="match status" value="2"/>
</dbReference>
<evidence type="ECO:0000256" key="6">
    <source>
        <dbReference type="ARBA" id="ARBA00022490"/>
    </source>
</evidence>
<dbReference type="EnsemblMetazoa" id="SSS_4051s_mrna">
    <property type="protein sequence ID" value="KAF7493025.1"/>
    <property type="gene ID" value="SSS_4051"/>
</dbReference>
<evidence type="ECO:0000256" key="5">
    <source>
        <dbReference type="ARBA" id="ARBA00009488"/>
    </source>
</evidence>
<comment type="similarity">
    <text evidence="4">Belongs to the peptidase M13 family.</text>
</comment>
<reference evidence="18" key="1">
    <citation type="journal article" date="2020" name="PLoS Negl. Trop. Dis.">
        <title>High-quality nuclear genome for Sarcoptes scabiei-A critical resource for a neglected parasite.</title>
        <authorList>
            <person name="Korhonen P.K."/>
            <person name="Gasser R.B."/>
            <person name="Ma G."/>
            <person name="Wang T."/>
            <person name="Stroehlein A.J."/>
            <person name="Young N.D."/>
            <person name="Ang C.S."/>
            <person name="Fernando D.D."/>
            <person name="Lu H.C."/>
            <person name="Taylor S."/>
            <person name="Reynolds S.L."/>
            <person name="Mofiz E."/>
            <person name="Najaraj S.H."/>
            <person name="Gowda H."/>
            <person name="Madugundu A."/>
            <person name="Renuse S."/>
            <person name="Holt D."/>
            <person name="Pandey A."/>
            <person name="Papenfuss A.T."/>
            <person name="Fischer K."/>
        </authorList>
    </citation>
    <scope>NUCLEOTIDE SEQUENCE [LARGE SCALE GENOMIC DNA]</scope>
</reference>
<accession>A0A834RAW8</accession>
<protein>
    <submittedName>
        <fullName evidence="16">Neprilysin-11</fullName>
    </submittedName>
</protein>
<gene>
    <name evidence="16" type="ORF">SSS_4051</name>
</gene>
<dbReference type="GO" id="GO:0046872">
    <property type="term" value="F:metal ion binding"/>
    <property type="evidence" value="ECO:0007669"/>
    <property type="project" value="UniProtKB-KW"/>
</dbReference>
<dbReference type="EMBL" id="WVUK01000056">
    <property type="protein sequence ID" value="KAF7493025.1"/>
    <property type="molecule type" value="Genomic_DNA"/>
</dbReference>
<evidence type="ECO:0000256" key="2">
    <source>
        <dbReference type="ARBA" id="ARBA00004123"/>
    </source>
</evidence>
<evidence type="ECO:0000256" key="11">
    <source>
        <dbReference type="ARBA" id="ARBA00023049"/>
    </source>
</evidence>
<dbReference type="InterPro" id="IPR042089">
    <property type="entry name" value="Peptidase_M13_dom_2"/>
</dbReference>
<reference evidence="16" key="2">
    <citation type="submission" date="2020-01" db="EMBL/GenBank/DDBJ databases">
        <authorList>
            <person name="Korhonen P.K.K."/>
            <person name="Guangxu M.G."/>
            <person name="Wang T.W."/>
            <person name="Stroehlein A.J.S."/>
            <person name="Young N.D."/>
            <person name="Ang C.-S.A."/>
            <person name="Fernando D.W.F."/>
            <person name="Lu H.L."/>
            <person name="Taylor S.T."/>
            <person name="Ehtesham M.E.M."/>
            <person name="Najaraj S.H.N."/>
            <person name="Harsha G.H.G."/>
            <person name="Madugundu A.M."/>
            <person name="Renuse S.R."/>
            <person name="Holt D.H."/>
            <person name="Pandey A.P."/>
            <person name="Papenfuss A.P."/>
            <person name="Gasser R.B.G."/>
            <person name="Fischer K.F."/>
        </authorList>
    </citation>
    <scope>NUCLEOTIDE SEQUENCE</scope>
    <source>
        <strain evidence="16">SSS_KF_BRIS2020</strain>
    </source>
</reference>